<reference evidence="1 2" key="1">
    <citation type="submission" date="2024-01" db="EMBL/GenBank/DDBJ databases">
        <title>The genomes of 5 underutilized Papilionoideae crops provide insights into root nodulation and disease resistanc.</title>
        <authorList>
            <person name="Yuan L."/>
        </authorList>
    </citation>
    <scope>NUCLEOTIDE SEQUENCE [LARGE SCALE GENOMIC DNA]</scope>
    <source>
        <strain evidence="1">ZHUSHIDOU_FW_LH</strain>
        <tissue evidence="1">Leaf</tissue>
    </source>
</reference>
<sequence length="68" mass="8047">MHAIVYREQDGLEIDFHKLLNLLWMSKTFVTPLKSFPLLLVPLPQLCFTDKQKSNTQWGKKKVHYPPH</sequence>
<proteinExistence type="predicted"/>
<organism evidence="1 2">
    <name type="scientific">Crotalaria pallida</name>
    <name type="common">Smooth rattlebox</name>
    <name type="synonym">Crotalaria striata</name>
    <dbReference type="NCBI Taxonomy" id="3830"/>
    <lineage>
        <taxon>Eukaryota</taxon>
        <taxon>Viridiplantae</taxon>
        <taxon>Streptophyta</taxon>
        <taxon>Embryophyta</taxon>
        <taxon>Tracheophyta</taxon>
        <taxon>Spermatophyta</taxon>
        <taxon>Magnoliopsida</taxon>
        <taxon>eudicotyledons</taxon>
        <taxon>Gunneridae</taxon>
        <taxon>Pentapetalae</taxon>
        <taxon>rosids</taxon>
        <taxon>fabids</taxon>
        <taxon>Fabales</taxon>
        <taxon>Fabaceae</taxon>
        <taxon>Papilionoideae</taxon>
        <taxon>50 kb inversion clade</taxon>
        <taxon>genistoids sensu lato</taxon>
        <taxon>core genistoids</taxon>
        <taxon>Crotalarieae</taxon>
        <taxon>Crotalaria</taxon>
    </lineage>
</organism>
<protein>
    <submittedName>
        <fullName evidence="1">Uncharacterized protein</fullName>
    </submittedName>
</protein>
<keyword evidence="2" id="KW-1185">Reference proteome</keyword>
<evidence type="ECO:0000313" key="2">
    <source>
        <dbReference type="Proteomes" id="UP001372338"/>
    </source>
</evidence>
<dbReference type="AlphaFoldDB" id="A0AAN9E5V3"/>
<accession>A0AAN9E5V3</accession>
<dbReference type="EMBL" id="JAYWIO010000008">
    <property type="protein sequence ID" value="KAK7246973.1"/>
    <property type="molecule type" value="Genomic_DNA"/>
</dbReference>
<gene>
    <name evidence="1" type="ORF">RIF29_41847</name>
</gene>
<dbReference type="Proteomes" id="UP001372338">
    <property type="component" value="Unassembled WGS sequence"/>
</dbReference>
<comment type="caution">
    <text evidence="1">The sequence shown here is derived from an EMBL/GenBank/DDBJ whole genome shotgun (WGS) entry which is preliminary data.</text>
</comment>
<name>A0AAN9E5V3_CROPI</name>
<evidence type="ECO:0000313" key="1">
    <source>
        <dbReference type="EMBL" id="KAK7246973.1"/>
    </source>
</evidence>